<evidence type="ECO:0000313" key="2">
    <source>
        <dbReference type="Proteomes" id="UP000324222"/>
    </source>
</evidence>
<dbReference type="AlphaFoldDB" id="A0A5B7CFW2"/>
<dbReference type="EMBL" id="VSRR010000020">
    <property type="protein sequence ID" value="MPC08175.1"/>
    <property type="molecule type" value="Genomic_DNA"/>
</dbReference>
<keyword evidence="2" id="KW-1185">Reference proteome</keyword>
<reference evidence="1 2" key="1">
    <citation type="submission" date="2019-05" db="EMBL/GenBank/DDBJ databases">
        <title>Another draft genome of Portunus trituberculatus and its Hox gene families provides insights of decapod evolution.</title>
        <authorList>
            <person name="Jeong J.-H."/>
            <person name="Song I."/>
            <person name="Kim S."/>
            <person name="Choi T."/>
            <person name="Kim D."/>
            <person name="Ryu S."/>
            <person name="Kim W."/>
        </authorList>
    </citation>
    <scope>NUCLEOTIDE SEQUENCE [LARGE SCALE GENOMIC DNA]</scope>
    <source>
        <tissue evidence="1">Muscle</tissue>
    </source>
</reference>
<name>A0A5B7CFW2_PORTR</name>
<comment type="caution">
    <text evidence="1">The sequence shown here is derived from an EMBL/GenBank/DDBJ whole genome shotgun (WGS) entry which is preliminary data.</text>
</comment>
<gene>
    <name evidence="1" type="ORF">E2C01_000752</name>
</gene>
<protein>
    <submittedName>
        <fullName evidence="1">Uncharacterized protein</fullName>
    </submittedName>
</protein>
<organism evidence="1 2">
    <name type="scientific">Portunus trituberculatus</name>
    <name type="common">Swimming crab</name>
    <name type="synonym">Neptunus trituberculatus</name>
    <dbReference type="NCBI Taxonomy" id="210409"/>
    <lineage>
        <taxon>Eukaryota</taxon>
        <taxon>Metazoa</taxon>
        <taxon>Ecdysozoa</taxon>
        <taxon>Arthropoda</taxon>
        <taxon>Crustacea</taxon>
        <taxon>Multicrustacea</taxon>
        <taxon>Malacostraca</taxon>
        <taxon>Eumalacostraca</taxon>
        <taxon>Eucarida</taxon>
        <taxon>Decapoda</taxon>
        <taxon>Pleocyemata</taxon>
        <taxon>Brachyura</taxon>
        <taxon>Eubrachyura</taxon>
        <taxon>Portunoidea</taxon>
        <taxon>Portunidae</taxon>
        <taxon>Portuninae</taxon>
        <taxon>Portunus</taxon>
    </lineage>
</organism>
<accession>A0A5B7CFW2</accession>
<proteinExistence type="predicted"/>
<dbReference type="Proteomes" id="UP000324222">
    <property type="component" value="Unassembled WGS sequence"/>
</dbReference>
<sequence>METGEPYALPTPLYIHLGRAPTPVVACSLGAVQHVSAQCRQCSETVGVFQCKKSSSSLDGNTVFFRAELVRGRVQFFRERCSETVGVFQCKKSSSCRRLGGGWFGYAGLVLPSVATAPVTEFYL</sequence>
<evidence type="ECO:0000313" key="1">
    <source>
        <dbReference type="EMBL" id="MPC08175.1"/>
    </source>
</evidence>